<feature type="transmembrane region" description="Helical" evidence="2">
    <location>
        <begin position="58"/>
        <end position="78"/>
    </location>
</feature>
<accession>A0ABT0PB23</accession>
<gene>
    <name evidence="3" type="ORF">M3P05_01275</name>
</gene>
<feature type="transmembrane region" description="Helical" evidence="2">
    <location>
        <begin position="408"/>
        <end position="428"/>
    </location>
</feature>
<feature type="transmembrane region" description="Helical" evidence="2">
    <location>
        <begin position="127"/>
        <end position="151"/>
    </location>
</feature>
<name>A0ABT0PB23_9GAMM</name>
<dbReference type="Proteomes" id="UP001203338">
    <property type="component" value="Unassembled WGS sequence"/>
</dbReference>
<dbReference type="PANTHER" id="PTHR40033">
    <property type="entry name" value="NA(+)-MALATE SYMPORTER"/>
    <property type="match status" value="1"/>
</dbReference>
<feature type="transmembrane region" description="Helical" evidence="2">
    <location>
        <begin position="340"/>
        <end position="362"/>
    </location>
</feature>
<keyword evidence="2" id="KW-1133">Transmembrane helix</keyword>
<dbReference type="PANTHER" id="PTHR40033:SF1">
    <property type="entry name" value="CITRATE-SODIUM SYMPORTER"/>
    <property type="match status" value="1"/>
</dbReference>
<keyword evidence="1 2" id="KW-0472">Membrane</keyword>
<organism evidence="3 4">
    <name type="scientific">Parendozoicomonas callyspongiae</name>
    <dbReference type="NCBI Taxonomy" id="2942213"/>
    <lineage>
        <taxon>Bacteria</taxon>
        <taxon>Pseudomonadati</taxon>
        <taxon>Pseudomonadota</taxon>
        <taxon>Gammaproteobacteria</taxon>
        <taxon>Oceanospirillales</taxon>
        <taxon>Endozoicomonadaceae</taxon>
        <taxon>Parendozoicomonas</taxon>
    </lineage>
</organism>
<keyword evidence="2" id="KW-0812">Transmembrane</keyword>
<evidence type="ECO:0000256" key="1">
    <source>
        <dbReference type="PIRNR" id="PIRNR005348"/>
    </source>
</evidence>
<dbReference type="RefSeq" id="WP_249697416.1">
    <property type="nucleotide sequence ID" value="NZ_JAMFLX010000001.1"/>
</dbReference>
<feature type="transmembrane region" description="Helical" evidence="2">
    <location>
        <begin position="191"/>
        <end position="213"/>
    </location>
</feature>
<protein>
    <submittedName>
        <fullName evidence="3">2-hydroxycarboxylate transporter family protein</fullName>
    </submittedName>
</protein>
<feature type="transmembrane region" description="Helical" evidence="2">
    <location>
        <begin position="251"/>
        <end position="272"/>
    </location>
</feature>
<evidence type="ECO:0000313" key="4">
    <source>
        <dbReference type="Proteomes" id="UP001203338"/>
    </source>
</evidence>
<keyword evidence="1" id="KW-0813">Transport</keyword>
<evidence type="ECO:0000256" key="2">
    <source>
        <dbReference type="SAM" id="Phobius"/>
    </source>
</evidence>
<feature type="transmembrane region" description="Helical" evidence="2">
    <location>
        <begin position="34"/>
        <end position="51"/>
    </location>
</feature>
<dbReference type="PIRSF" id="PIRSF005348">
    <property type="entry name" value="YxkH"/>
    <property type="match status" value="1"/>
</dbReference>
<dbReference type="Pfam" id="PF03390">
    <property type="entry name" value="2HCT"/>
    <property type="match status" value="1"/>
</dbReference>
<evidence type="ECO:0000313" key="3">
    <source>
        <dbReference type="EMBL" id="MCL6268584.1"/>
    </source>
</evidence>
<feature type="transmembrane region" description="Helical" evidence="2">
    <location>
        <begin position="98"/>
        <end position="115"/>
    </location>
</feature>
<reference evidence="3 4" key="1">
    <citation type="submission" date="2022-05" db="EMBL/GenBank/DDBJ databases">
        <authorList>
            <person name="Park J.-S."/>
        </authorList>
    </citation>
    <scope>NUCLEOTIDE SEQUENCE [LARGE SCALE GENOMIC DNA]</scope>
    <source>
        <strain evidence="3 4">2012CJ34-2</strain>
    </source>
</reference>
<sequence>MFAGRISGLPLGLFTASFLILCLAHVFGTLPAGLPGALAFTLMLGGILGYVGDRIPVWNKYIGGGPVLVFLGAAWMVYAGILNEAEVKSVTNLMKSSHYIDLFIGILIVGNILALKRTLLIQSLIGYIPTILIALAMATLFGICAGTLVGIQMEDILMLYVLPIMGGGNGAGAIPLSEIYESVTGNSRETYYSKAVSILTIANIISIILAALLNRVGNIYPLFSGQGQLVRNGLRDLRSGAGRESIAREDLLGGLTLAVVFCVMAEVFSKVLLPGWGNIQIHRYAWLVVLVTLLNVSGVIPENLKAGAKKTADFLSKELLWVLMVGVGIAYTNLGEVIEAINPITLFVAIFIVVGATLGAAFGGRLFGFYEIESAITAGLCMANRGGSGDLEVLAASKRMNLLCYAQISSRLGGGIVLVIGAVIFGAYG</sequence>
<dbReference type="EMBL" id="JAMFLX010000001">
    <property type="protein sequence ID" value="MCL6268584.1"/>
    <property type="molecule type" value="Genomic_DNA"/>
</dbReference>
<comment type="caution">
    <text evidence="3">The sequence shown here is derived from an EMBL/GenBank/DDBJ whole genome shotgun (WGS) entry which is preliminary data.</text>
</comment>
<comment type="similarity">
    <text evidence="1">Belongs to the 2-hydroxycarboxylate transporter (2-HCT) (TC 2.A.24) family.</text>
</comment>
<keyword evidence="1" id="KW-0769">Symport</keyword>
<keyword evidence="4" id="KW-1185">Reference proteome</keyword>
<dbReference type="InterPro" id="IPR004679">
    <property type="entry name" value="2-OHcarboxylate_transport"/>
</dbReference>
<proteinExistence type="inferred from homology"/>
<feature type="transmembrane region" description="Helical" evidence="2">
    <location>
        <begin position="314"/>
        <end position="334"/>
    </location>
</feature>